<dbReference type="InterPro" id="IPR038174">
    <property type="entry name" value="Strep_pil_link_sf"/>
</dbReference>
<dbReference type="Pfam" id="PF12892">
    <property type="entry name" value="FctA"/>
    <property type="match status" value="20"/>
</dbReference>
<evidence type="ECO:0000313" key="4">
    <source>
        <dbReference type="EMBL" id="MBM6774486.1"/>
    </source>
</evidence>
<keyword evidence="2" id="KW-1133">Transmembrane helix</keyword>
<feature type="compositionally biased region" description="Polar residues" evidence="1">
    <location>
        <begin position="8"/>
        <end position="22"/>
    </location>
</feature>
<feature type="transmembrane region" description="Helical" evidence="2">
    <location>
        <begin position="3805"/>
        <end position="3824"/>
    </location>
</feature>
<dbReference type="Gene3D" id="2.60.40.1140">
    <property type="entry name" value="Collagen-binding surface protein Cna, B-type domain"/>
    <property type="match status" value="1"/>
</dbReference>
<evidence type="ECO:0000313" key="5">
    <source>
        <dbReference type="Proteomes" id="UP000712527"/>
    </source>
</evidence>
<dbReference type="PROSITE" id="PS50234">
    <property type="entry name" value="VWFA"/>
    <property type="match status" value="1"/>
</dbReference>
<reference evidence="4 5" key="1">
    <citation type="journal article" date="2021" name="Sci. Rep.">
        <title>The distribution of antibiotic resistance genes in chicken gut microbiota commensals.</title>
        <authorList>
            <person name="Juricova H."/>
            <person name="Matiasovicova J."/>
            <person name="Kubasova T."/>
            <person name="Cejkova D."/>
            <person name="Rychlik I."/>
        </authorList>
    </citation>
    <scope>NUCLEOTIDE SEQUENCE [LARGE SCALE GENOMIC DNA]</scope>
    <source>
        <strain evidence="4 5">An794</strain>
    </source>
</reference>
<feature type="domain" description="VWFA" evidence="3">
    <location>
        <begin position="91"/>
        <end position="404"/>
    </location>
</feature>
<feature type="region of interest" description="Disordered" evidence="1">
    <location>
        <begin position="408"/>
        <end position="432"/>
    </location>
</feature>
<protein>
    <submittedName>
        <fullName evidence="4">VWA domain-containing protein</fullName>
    </submittedName>
</protein>
<feature type="region of interest" description="Disordered" evidence="1">
    <location>
        <begin position="1"/>
        <end position="35"/>
    </location>
</feature>
<dbReference type="NCBIfam" id="TIGR03786">
    <property type="entry name" value="strep_pil_rpt"/>
    <property type="match status" value="11"/>
</dbReference>
<gene>
    <name evidence="4" type="ORF">H9X80_02855</name>
</gene>
<evidence type="ECO:0000256" key="1">
    <source>
        <dbReference type="SAM" id="MobiDB-lite"/>
    </source>
</evidence>
<dbReference type="Gene3D" id="3.40.50.410">
    <property type="entry name" value="von Willebrand factor, type A domain"/>
    <property type="match status" value="1"/>
</dbReference>
<dbReference type="SMART" id="SM00327">
    <property type="entry name" value="VWA"/>
    <property type="match status" value="1"/>
</dbReference>
<comment type="caution">
    <text evidence="4">The sequence shown here is derived from an EMBL/GenBank/DDBJ whole genome shotgun (WGS) entry which is preliminary data.</text>
</comment>
<name>A0ABS2F0J0_9ACTN</name>
<accession>A0ABS2F0J0</accession>
<dbReference type="EMBL" id="JACSNQ010000003">
    <property type="protein sequence ID" value="MBM6774486.1"/>
    <property type="molecule type" value="Genomic_DNA"/>
</dbReference>
<dbReference type="InterPro" id="IPR002035">
    <property type="entry name" value="VWF_A"/>
</dbReference>
<dbReference type="Pfam" id="PF00092">
    <property type="entry name" value="VWA"/>
    <property type="match status" value="1"/>
</dbReference>
<organism evidence="4 5">
    <name type="scientific">Olsenella profusa</name>
    <dbReference type="NCBI Taxonomy" id="138595"/>
    <lineage>
        <taxon>Bacteria</taxon>
        <taxon>Bacillati</taxon>
        <taxon>Actinomycetota</taxon>
        <taxon>Coriobacteriia</taxon>
        <taxon>Coriobacteriales</taxon>
        <taxon>Atopobiaceae</taxon>
        <taxon>Olsenella</taxon>
    </lineage>
</organism>
<dbReference type="InterPro" id="IPR055382">
    <property type="entry name" value="DUF7601"/>
</dbReference>
<dbReference type="Proteomes" id="UP000712527">
    <property type="component" value="Unassembled WGS sequence"/>
</dbReference>
<dbReference type="Gene3D" id="2.60.40.3050">
    <property type="match status" value="20"/>
</dbReference>
<evidence type="ECO:0000259" key="3">
    <source>
        <dbReference type="PROSITE" id="PS50234"/>
    </source>
</evidence>
<keyword evidence="5" id="KW-1185">Reference proteome</keyword>
<proteinExistence type="predicted"/>
<feature type="region of interest" description="Disordered" evidence="1">
    <location>
        <begin position="3776"/>
        <end position="3801"/>
    </location>
</feature>
<dbReference type="InterPro" id="IPR022464">
    <property type="entry name" value="Strep_pil_isopept_link"/>
</dbReference>
<dbReference type="CDD" id="cd00198">
    <property type="entry name" value="vWFA"/>
    <property type="match status" value="1"/>
</dbReference>
<keyword evidence="2" id="KW-0812">Transmembrane</keyword>
<dbReference type="Pfam" id="PF24547">
    <property type="entry name" value="DUF7601"/>
    <property type="match status" value="1"/>
</dbReference>
<dbReference type="InterPro" id="IPR036465">
    <property type="entry name" value="vWFA_dom_sf"/>
</dbReference>
<dbReference type="RefSeq" id="WP_204792836.1">
    <property type="nucleotide sequence ID" value="NZ_JACSNQ010000003.1"/>
</dbReference>
<keyword evidence="2" id="KW-0472">Membrane</keyword>
<dbReference type="SUPFAM" id="SSF53300">
    <property type="entry name" value="vWA-like"/>
    <property type="match status" value="1"/>
</dbReference>
<sequence>MAARAAASGTTSVDPDTTNAWENYTAPGGETSTQNVGRIWTDKSVFNTDYTFQGQLSGSVQKGDSDFVVGLSALSSTSNLTETITTSQPLDIVLVLDVSGSMDDPMESYEPVYDLRTNWGAPTYYIELNGEYQEISHDRQGWYYETGWGWSSTRHDVTPKTSADDPNGTQVYQYVEGEDKIDALKEAVNGFIDTANESNSSIQNPDDKSRISIVKFAGDTYRYEIGNDRGEGGSSSYNYTQVVSDFTSDADALKSDVRAIRAGGATSADMGLSLAQDVFEGGYHGNHWDNDTYLGARDNAKKVVIFFTDGEPNHSSGWNGAVANDAIDVARQLKNDGTTIYSIGVFGDANPSDTEQDFNGYMHGVSSNYPNAQSYNNLGQRAPESDYYKSATNANELDSIFEDIFQQESQSTGSGSPIQSITQAGAQETPGNLTFTDRLGSYMEVTGTGAGADKMQLAYADQLYTSKSRDEQQIQGGTVYTYHFDGQVAGNAVYGAANLSDISVKVTHYNDAAQGDLVQVTIPASLIPLRNYDVNADNKTMTVSKAYPIRLFYGVSLKQGAEDAINTGSGDVYDAIAQNNVSADKQTLDFYTNLYTNGSGDTTAVFTPNEANKFYYYTSDTPLYVDEACTERATRQNIDQYNKVYYQDTYYVQTENGGYEQRTTSVAVNRDGSEFSHIAFVQWGSGYGNAYMPAHTQRTDRPATLNTDKFENKTDTAETALVPSWSGVNEVSQALGNNGKISYPMPGSLEIKKTVDWTNGSDQTQQDKNSFIFDISLTDANDKPISGTYNYYVDNAETASGQVTFTDDGKASIQVNGGTTVRIDGLASGAKFTVTEQGVGQNGFTVTSDTTSQTDVENTNTTDGIVTGTIPAGSQASLSFVNQYHAEDVNLSTNAKLQVKKNLTGRDWRDTDEFTFAIDGLAGPNGTAAPEPDETTIKVDDETADYTKAFGDITFTQPGEYRYAVTEVSDGIQTIPGIDYSAARYRVVVNVSDNGTGNLVVDSVTIEQRLDDEGHTPQSQPTIDNNTMVFTNNYNLDAATTNIDGTKNYTDTTGKNPINADKFTFQLKALGGYETEGGSADHYTVDAADVPMPDTADENHAVTTNNTGYEFGFPTISYDGNAVGKTFVYEVSELKGSEQGMTYDEDTKYTVKVAVSEIDDPENPGQKIIVATPDLDPQDIVFNNTYDPADATLAGKDAIHGTKKLTGREMKEGETFYFQLTQTGGPATPDPKDGDAYVQVLNAAEYATVSQSDQDMYFNFKDMTFSVAGTYTFQVNEVANQYGDETTDGNGLTYDKNVCTVTVEVKDNHDGTMTAMPSYSNQSHSETDKAVFDNTYQAEMNYGANGAGGINVTKQMLDRPMAEGDFSFTITPEGEDKAYETFTNTAAEMNGTVTMKQLQNLTFDQDDAGKTFTYIVDESDPAEGQALPEVDYDQSQYKVEIQVIDNGDSTMHTVTTVTKIKNAKGKSVNKVVVDHADSSADGYTAPTFGFVNDYNPKGTTAGGEDAEHPLQVTKTVEGAPSPEGVEYSFTLTPAEDYGEKVTGLTDGKLTTHTTGSIAKGESQTVDFGQLTFTEPGNYTFNVQEDQPVVDAGWTFDDANGDGVTEAHQITVVVTDLNDKGEYDGNLYIQSVNGSPVQVTNSYHANSITVGGEGADQQINVQKTVTGADSDENFKFKLEPIVDETNTEEVWANNVEPAEGNDGTATIDGGVTQEKASTTTFGGITFKAEGTYQFNVTEVQAHDGVDDPAGWTYDTHTSVVTVTVTDEGNDGQLDAAVSYDNSQAKTDADKGCKTVAAFTNSYAPGEITTTDDTSVDTNIKVTKSVTGAPATEAFTFSLKLADGQDGSNVFEGTGDDKTPFDGVEVTTSDNIAADSTETKAFAGVTFTKAGDYKFVIDETTTTDKAGWTYDGSTHEITVRVADQDAKLVITGIDGNNPTFTNAYTTSGTLSGNGEEAIKVTKSLTGRANDEWLDGDSFKAMLTAQESTVDGQTMAADSVPMPGGRTGGVATVDLTKDNHESVAFGDITYTRPGTYNYTLAEVQENAIDGVYYSLAEYNVVVTATDNGNGTLTVTSEITQTKDDDGFGSSEEGYTGSTESVDVATFTNVYQPNFATLDGAQNLTVSKNLEGRDWYEGDEWTFALALTDGDASKVIMPAQTQLTINANTPNFAASFGNITFRAAGTYIFTVTESGVVEGVTNDTDAERTIVVDVNDDTKGNLIATVNAERSEGLTFTNTYQPTGTTISGDSAITVQKTLTGRDWADGEEFGFTIKNIQKPEGLESAPMPENDTITVGKPAEGNVATAQFGDMTFTQAGTYVYEITENPGDGSLSYDDHTATVTVAVFENQADGTLSAQVSYDNSTATTDGDKAVTGAAAFTNAYNTEGFDLSFSGTKHLEGRDFQPGDEFTFMVNAGADVPVPDGVTVTSRDESSWTGTVTIKPESGNDATIDFGKAAITQAGEYTYLITEQNTGIDGMGYDESTHTITFKAEDNGQGGFNVTQTAGDLTWVNNAAFKMDKPVSLEGTKSMTGADMSNGQFTFTVEPQDGAPMGEGTQAVTNGEPTQNEDGSWTASLDVLKDVSYDAPGDYVYLVTEQNDGQPGFTYDGTQYKVTVTVAQDGTSSTKVEKSTDGENWAEATAVAFNNSYATEGSATLNGSANLGGTKTLSGRDWTNDDSFTFILAAGDQPTQQAIADGTIHMPDTMEVVQGAYSDGAQVPFNFGNIVFDQAGTYTFTISEQQPGDDGFVGPTAGMTYDDHVRTITVTVVDNGNGQLEAAAEAEGDANWTNTYKVDGENPGTLSGAENLEVTKVIDGRDWQDGDSFTFELTADEANPEGATLPENASGITITNETTGHKAAFGDITFSKPGNYTFYVNEQMPQDDDHATEGVQSNGVTYDGAQRVIEVSVVDNYDGTLTPSATVTSDHGLTFTNTYKAGGTTTLPTTGEGSFTLRKVLTGKAWNGDEFTFKVEAADSASANYLPEQTEVTVNAKTGTNDEGYDFANFAFGPITYDQAGTYTYTVTELPGSNAGIQYDTHTATVTVTVSDNLHGGYIASATVANGTFTNEYATSLDFGAEGQGGLWIQKSLTNHDIADDQFEFTVTAADQASADKAGFDGMSKVVKSTAATMDDNGTAMSMAEIFSDATFTQDDADDTYTYTVRETKGGEFGYTNDDTVYTVTITTADDGQGGIKVTTTVSADNGYNQSYVYDNDETTDDPQAIVPFSNSYEATGTLGGDGEGNVTINATKSLTNRPMTDGEFTFNVTDASGNQVATGTNDANGNVTFSAIDYTKDGMLDDVENGLASYSQVDGKDTFTYTYTVAEDQASFDEGVTAIAGSFQITVTVTDNNDGTLGIAVAYPDGGDSLQFRNAYGEGETGQATLNINGAKVLNIQSGNNAPDIAGKYSFTLTGSEGAPMPATTTATNDAAGNVNFGDVTFTMEGVFGDTGGQAAATDEAATDEASVAAKSAVRTKTFTYTVTESGTVAGVTNDAAASKTFTVTVTDNGDGTISVATDQATGAEFSFTNTYAVTPTQETPTGDDGATGTGHITIGKELTGRAMTEGEFGFALTDANGTVVSQGTNDANGNVELPAITFNEPGDYAYTLAEVNGGQGGVTFDQAVYQVTAHVTDNGDGSLSVAWTVKNSAGEPVNQLTFHNSYSTAPATVVFGGSKVLDGRELAAGEFSFELRDHDTGKVLQTVTNAEDGSFAFDTQVFGGVGEYTFDIAEVKGDAEGVTYDDMVYTAKVTVTDDGNGHLLVTGLTYNDKVELPVFTNTYVEPAAPEPQEPEPAAPTPEPEIPDTGDHTSSVLPAVLIACGVALAGGAWALRKHQGR</sequence>
<evidence type="ECO:0000256" key="2">
    <source>
        <dbReference type="SAM" id="Phobius"/>
    </source>
</evidence>
<feature type="compositionally biased region" description="Pro residues" evidence="1">
    <location>
        <begin position="3778"/>
        <end position="3793"/>
    </location>
</feature>